<dbReference type="Pfam" id="PF02187">
    <property type="entry name" value="GAS2"/>
    <property type="match status" value="1"/>
</dbReference>
<dbReference type="SMART" id="SM00150">
    <property type="entry name" value="SPEC"/>
    <property type="match status" value="17"/>
</dbReference>
<dbReference type="FunFam" id="1.20.58.60:FF:000012">
    <property type="entry name" value="Microtubule-actin cross-linking factor 1"/>
    <property type="match status" value="1"/>
</dbReference>
<name>A0ABD1J8E5_9TELE</name>
<dbReference type="Pfam" id="PF00435">
    <property type="entry name" value="Spectrin"/>
    <property type="match status" value="13"/>
</dbReference>
<protein>
    <recommendedName>
        <fullName evidence="12">Dystonin</fullName>
    </recommendedName>
</protein>
<feature type="coiled-coil region" evidence="6">
    <location>
        <begin position="2073"/>
        <end position="2100"/>
    </location>
</feature>
<dbReference type="FunFam" id="1.20.58.60:FF:000022">
    <property type="entry name" value="Microtubule-actin cross-linking factor 1"/>
    <property type="match status" value="1"/>
</dbReference>
<dbReference type="InterPro" id="IPR002048">
    <property type="entry name" value="EF_hand_dom"/>
</dbReference>
<keyword evidence="5" id="KW-0206">Cytoskeleton</keyword>
<evidence type="ECO:0000256" key="2">
    <source>
        <dbReference type="ARBA" id="ARBA00022490"/>
    </source>
</evidence>
<dbReference type="GO" id="GO:0005886">
    <property type="term" value="C:plasma membrane"/>
    <property type="evidence" value="ECO:0007669"/>
    <property type="project" value="UniProtKB-SubCell"/>
</dbReference>
<dbReference type="GO" id="GO:0005856">
    <property type="term" value="C:cytoskeleton"/>
    <property type="evidence" value="ECO:0007669"/>
    <property type="project" value="UniProtKB-SubCell"/>
</dbReference>
<feature type="domain" description="GAR" evidence="9">
    <location>
        <begin position="2392"/>
        <end position="2470"/>
    </location>
</feature>
<dbReference type="Proteomes" id="UP001591681">
    <property type="component" value="Unassembled WGS sequence"/>
</dbReference>
<dbReference type="FunFam" id="1.20.58.60:FF:000025">
    <property type="entry name" value="microtubule-actin cross-linking factor 1"/>
    <property type="match status" value="1"/>
</dbReference>
<evidence type="ECO:0000256" key="5">
    <source>
        <dbReference type="ARBA" id="ARBA00023212"/>
    </source>
</evidence>
<evidence type="ECO:0000259" key="9">
    <source>
        <dbReference type="PROSITE" id="PS51460"/>
    </source>
</evidence>
<dbReference type="InterPro" id="IPR018159">
    <property type="entry name" value="Spectrin/alpha-actinin"/>
</dbReference>
<dbReference type="PROSITE" id="PS51460">
    <property type="entry name" value="GAR"/>
    <property type="match status" value="1"/>
</dbReference>
<keyword evidence="6" id="KW-0175">Coiled coil</keyword>
<dbReference type="InterPro" id="IPR036534">
    <property type="entry name" value="GAR_dom_sf"/>
</dbReference>
<evidence type="ECO:0000256" key="4">
    <source>
        <dbReference type="ARBA" id="ARBA00022837"/>
    </source>
</evidence>
<dbReference type="SMART" id="SM00054">
    <property type="entry name" value="EFh"/>
    <property type="match status" value="2"/>
</dbReference>
<dbReference type="FunFam" id="3.30.920.20:FF:000001">
    <property type="entry name" value="Microtubule-actin cross-linking factor 1"/>
    <property type="match status" value="1"/>
</dbReference>
<feature type="compositionally biased region" description="Low complexity" evidence="7">
    <location>
        <begin position="2680"/>
        <end position="2691"/>
    </location>
</feature>
<feature type="compositionally biased region" description="Low complexity" evidence="7">
    <location>
        <begin position="2506"/>
        <end position="2518"/>
    </location>
</feature>
<evidence type="ECO:0000256" key="7">
    <source>
        <dbReference type="SAM" id="MobiDB-lite"/>
    </source>
</evidence>
<feature type="region of interest" description="Disordered" evidence="7">
    <location>
        <begin position="2610"/>
        <end position="2699"/>
    </location>
</feature>
<dbReference type="FunFam" id="1.10.238.10:FF:000013">
    <property type="entry name" value="Microtubule-actin cross-linking factor 1"/>
    <property type="match status" value="1"/>
</dbReference>
<dbReference type="SUPFAM" id="SSF143575">
    <property type="entry name" value="GAS2 domain-like"/>
    <property type="match status" value="1"/>
</dbReference>
<dbReference type="PROSITE" id="PS50222">
    <property type="entry name" value="EF_HAND_2"/>
    <property type="match status" value="2"/>
</dbReference>
<evidence type="ECO:0000256" key="1">
    <source>
        <dbReference type="ARBA" id="ARBA00004245"/>
    </source>
</evidence>
<feature type="domain" description="EF-hand" evidence="8">
    <location>
        <begin position="2316"/>
        <end position="2351"/>
    </location>
</feature>
<feature type="compositionally biased region" description="Low complexity" evidence="7">
    <location>
        <begin position="2550"/>
        <end position="2564"/>
    </location>
</feature>
<feature type="compositionally biased region" description="Basic and acidic residues" evidence="7">
    <location>
        <begin position="127"/>
        <end position="137"/>
    </location>
</feature>
<feature type="region of interest" description="Disordered" evidence="7">
    <location>
        <begin position="2495"/>
        <end position="2580"/>
    </location>
</feature>
<dbReference type="InterPro" id="IPR002017">
    <property type="entry name" value="Spectrin_repeat"/>
</dbReference>
<dbReference type="Pfam" id="PF13499">
    <property type="entry name" value="EF-hand_7"/>
    <property type="match status" value="1"/>
</dbReference>
<keyword evidence="11" id="KW-1185">Reference proteome</keyword>
<dbReference type="PROSITE" id="PS00018">
    <property type="entry name" value="EF_HAND_1"/>
    <property type="match status" value="2"/>
</dbReference>
<dbReference type="CDD" id="cd00176">
    <property type="entry name" value="SPEC"/>
    <property type="match status" value="9"/>
</dbReference>
<feature type="region of interest" description="Disordered" evidence="7">
    <location>
        <begin position="119"/>
        <end position="269"/>
    </location>
</feature>
<keyword evidence="3" id="KW-0479">Metal-binding</keyword>
<feature type="compositionally biased region" description="Low complexity" evidence="7">
    <location>
        <begin position="2618"/>
        <end position="2628"/>
    </location>
</feature>
<feature type="compositionally biased region" description="Polar residues" evidence="7">
    <location>
        <begin position="2565"/>
        <end position="2575"/>
    </location>
</feature>
<dbReference type="FunFam" id="1.20.58.60:FF:000008">
    <property type="entry name" value="microtubule-actin cross-linking factor 1"/>
    <property type="match status" value="2"/>
</dbReference>
<evidence type="ECO:0000259" key="8">
    <source>
        <dbReference type="PROSITE" id="PS50222"/>
    </source>
</evidence>
<dbReference type="CDD" id="cd00051">
    <property type="entry name" value="EFh"/>
    <property type="match status" value="1"/>
</dbReference>
<dbReference type="EMBL" id="JBHFQA010000018">
    <property type="protein sequence ID" value="KAL2083449.1"/>
    <property type="molecule type" value="Genomic_DNA"/>
</dbReference>
<accession>A0ABD1J8E5</accession>
<comment type="caution">
    <text evidence="10">The sequence shown here is derived from an EMBL/GenBank/DDBJ whole genome shotgun (WGS) entry which is preliminary data.</text>
</comment>
<comment type="subcellular location">
    <subcellularLocation>
        <location evidence="1">Cytoplasm</location>
        <location evidence="1">Cytoskeleton</location>
    </subcellularLocation>
</comment>
<dbReference type="InterPro" id="IPR043197">
    <property type="entry name" value="Plakin"/>
</dbReference>
<feature type="compositionally biased region" description="Low complexity" evidence="7">
    <location>
        <begin position="297"/>
        <end position="317"/>
    </location>
</feature>
<gene>
    <name evidence="10" type="ORF">ACEWY4_021222</name>
</gene>
<evidence type="ECO:0008006" key="12">
    <source>
        <dbReference type="Google" id="ProtNLM"/>
    </source>
</evidence>
<dbReference type="SMART" id="SM00243">
    <property type="entry name" value="GAS2"/>
    <property type="match status" value="1"/>
</dbReference>
<keyword evidence="4" id="KW-0106">Calcium</keyword>
<feature type="coiled-coil region" evidence="6">
    <location>
        <begin position="1312"/>
        <end position="1339"/>
    </location>
</feature>
<evidence type="ECO:0000313" key="11">
    <source>
        <dbReference type="Proteomes" id="UP001591681"/>
    </source>
</evidence>
<dbReference type="InterPro" id="IPR003108">
    <property type="entry name" value="GAR_dom"/>
</dbReference>
<sequence length="2699" mass="305052">MGKPLSRPDCLRQNPSCVGKAEEEDLNIDDCYVPQRSIYDTVRLNEQIDSGSKGSLSSRHLVGTLPYTHRTLDLASLCGNGVLASSSAFELRAREAGRFDERAVFDGLKLNGDVIRGAGTMVPKSRASGDRGKEQQPQHRRSWRTFAPTHLNEYASRSGTLSTDGGSDRDPRCLGLSHGGRGRSIGNSLTSEDDSGLCSPTAEREKRRQRAQRRVGPGTRSLSSTEAVHVSGELRPGKSLSSGQGEFPFSPAKEPLTTSSLHSDSLLPDSQQGRDLCVIDLSGVEHTLTNGDRTDSKGSMPSLPSGSGSRCGSGSSRRMCKDRRSRTFAGYEELPTAELLEDTLPQEDSELISVAVTQPEMCLNGQGEPLDHRLTEPDDKSYDLEQESSEYNIADIEDFLLEVANGVHPIFKHMGEEEIMSMLAAIAAMDTSQLDFTGLCPPQVFQKDTIESLQSQLQDLNWIGQGLIQNAAKGTNTKTLEQDLDDVNTRWNTLNKKIAERSAQLHEALLHCGRFQDALESLLSWLTDTEELVANQKPPSAEFKVVKAQIQEQKLLQRLLDDRRPTVDLIRREAGKVTELAETEDKEKISREVEGLGQRWDSLLRKAESRHKQLDSILVVAQQFHETLEPLSEWLTATEKRLANSEPIGTQTAKLEEQIGQHKALEEDVMGHSKDLHQAISLGQSLRAVSCLDDKELVQGRLDATQTGFIELQERCRRKAQLLQQALANAQLFGEDEVALMNWLSEVHGRLSEVSVQDYRAHVLQKQHDEQLALHEDIQLRKQNVDQAISNGMELLKQTTGDEVVVIQGKLDGIKTRYGEINTMSSNVTKTLEQALSLASKLEHTHTDLTCWLDKVEAELEVFGTQEPAGEQLTQVQERRKALLKEVQDHKPQVESLNEVSSSLLELVPWRAREGLDKMVSDVNDRYKSAADAIAQHVDAIGAAILKSQQFEQAAESELTWLSEAEKKLLSLGEIRLEQDQTTAQLQAQKGFSMDIMRHKDAVDDIAKTGETIMSSKDEMEKQALKAKIQMLLDKYSTVSQLNSERCRQLERAQALASQFWETYEELWPWLQETRASFTQLPLPAIEYEALRQQQEELRQMRELIAEHKPHIDKMNKTGPQLLELSPQEGEQIRDKYTTADKLYAQLKADVSQRAGALDEAISKSTQFHDKIDPMLEALQRIVERLRQPPSISVEVEKIREQIAENKAVTVDLEKLQLSYDTLKERGEEMIARSEGADKDISAKAVQDKLDQMVFIWNDIQALVEEREAKLLDVMDLAEKFWCDHCALIVTIKDTQDLLKEQEEPGVDPSIVKQQQETVEGFREEIDSLQEELDVVRNLGAELMSACGEPDKPVIKKSIDEVNSAYEALNKMWKERVERLEEAMQAAVQFQDGLQGMFDWVDILEGKLESMTPVGTDLETVKQQIDELKEFKSEAYQLQIEMERLNHQAGLLLKKVFEEADRSAIQEPMTELKMLWDNLDEKVINRQHKLEGALLALGQFQHALDEVLAWMTQTEGLLNDQRQASGDPKAIEIELAKHHVLQNDVLAHKSTVEAVNKVGNDLVASSAGEEACGLQNRLENLNHRWKNILEKTEQRRHLLDSALLQAQGFHGEIEDMQQWLKDTERQLLASKAVGGLPDTAREQLNAHLELCSTFEAKEEVYQQLMLKGKQLVATAPEGQESNLEQDLRNLQDKWESVQAKVAERKVKLEEALTMATDFHNSLQDFINWLTQAEQTLTMVSPASLILETIMFQIDEHKVFVTEVNSHREQIIELDKTGTHLKYFSQKQDVVLIKNLLLSVQGRWEKVVQRSVERGRLLDDARKRAKQFHENWNKLIEWLDESEKALDSEMEIANDPDKIKTQLAQHKEFQKALGSKHSVYDTTARTGRALKDKTSLQDDLTKLDDMLSELRDKWDTVCGKSVERQNKLEEALLFSGQFTDALQALIDWLYKVEPQLAEDQPVHGDIDLVLNLIDSHKVFQKELGKRTGSVQALKRSARDLIESSTDDSSWVKVQMQELSTRWETVCALSVSKQTRLEQALCQAEEFHSSVHILLEWLAEAEQSLRFHGSLPDDEEALQALIEQHKEFMKRLEEKRVALNKATSMGEAILSICHPDSITTIKHWNTIIKARFEEVQAWARQHQQRLATALSELQNTQELVESLLEWLQWAETTLNTKDKEPMPQEIEEVKTLIAEHQAFMEEMTRKQPDVDKVTKTHKRKSIAEAPVQSQIPVLEKGRTPGRKRSPTQSMYTAAAQTHVETKNPRVNLLVSKWQQVWLLALDRRRKLNDALDRLEELKEFANFDFDVWRKRYMRWMNHKKSRVMDFFRRIDKDQDGKVTRQEFIEGILSSKFPTSRLEMSAVADIFDRDGDGYIDYYEFVAALHPNKDAYKPLTDADKIEDEVTRQVAKCKCPKRFQVEQIGANKYRFYLGNQFGDSQQLRLVRILRSTVMVRVGGGWMALDEFLVKNDPCRAKGRTNVELREKFILPEGTTQVMASFRYRGRRSRPSSRAASPNRSNSSHSCPAPPNPPQTSTPKTQHITRNYDKPWLTNSKSSTTLKSSDSFESQGSSTESTPIQGSKLRLPGYLSGKGFQSGEEGTLISAAVLKARGQSFDSKKGLSRPGSKAGSRGSSRRGSDASDFDISDIQSVCSDASESATPDTSRQATPRSAPRAHGAKPSKIPTPQRRSTPTTSKLAKTSKR</sequence>
<dbReference type="InterPro" id="IPR011992">
    <property type="entry name" value="EF-hand-dom_pair"/>
</dbReference>
<dbReference type="InterPro" id="IPR018247">
    <property type="entry name" value="EF_Hand_1_Ca_BS"/>
</dbReference>
<dbReference type="Gene3D" id="1.10.238.10">
    <property type="entry name" value="EF-hand"/>
    <property type="match status" value="1"/>
</dbReference>
<feature type="compositionally biased region" description="Polar residues" evidence="7">
    <location>
        <begin position="2643"/>
        <end position="2665"/>
    </location>
</feature>
<dbReference type="PANTHER" id="PTHR23169">
    <property type="entry name" value="ENVOPLAKIN"/>
    <property type="match status" value="1"/>
</dbReference>
<feature type="domain" description="EF-hand" evidence="8">
    <location>
        <begin position="2352"/>
        <end position="2387"/>
    </location>
</feature>
<evidence type="ECO:0000313" key="10">
    <source>
        <dbReference type="EMBL" id="KAL2083449.1"/>
    </source>
</evidence>
<evidence type="ECO:0000256" key="3">
    <source>
        <dbReference type="ARBA" id="ARBA00022723"/>
    </source>
</evidence>
<feature type="coiled-coil region" evidence="6">
    <location>
        <begin position="1421"/>
        <end position="1448"/>
    </location>
</feature>
<feature type="coiled-coil region" evidence="6">
    <location>
        <begin position="1206"/>
        <end position="1233"/>
    </location>
</feature>
<dbReference type="FunFam" id="1.20.58.60:FF:000016">
    <property type="entry name" value="Microtubule-actin cross-linking factor 1"/>
    <property type="match status" value="1"/>
</dbReference>
<reference evidence="10 11" key="1">
    <citation type="submission" date="2024-09" db="EMBL/GenBank/DDBJ databases">
        <title>A chromosome-level genome assembly of Gray's grenadier anchovy, Coilia grayii.</title>
        <authorList>
            <person name="Fu Z."/>
        </authorList>
    </citation>
    <scope>NUCLEOTIDE SEQUENCE [LARGE SCALE GENOMIC DNA]</scope>
    <source>
        <strain evidence="10">G4</strain>
        <tissue evidence="10">Muscle</tissue>
    </source>
</reference>
<dbReference type="GO" id="GO:0046872">
    <property type="term" value="F:metal ion binding"/>
    <property type="evidence" value="ECO:0007669"/>
    <property type="project" value="UniProtKB-KW"/>
</dbReference>
<feature type="region of interest" description="Disordered" evidence="7">
    <location>
        <begin position="287"/>
        <end position="323"/>
    </location>
</feature>
<keyword evidence="2" id="KW-0963">Cytoplasm</keyword>
<proteinExistence type="predicted"/>
<evidence type="ECO:0000256" key="6">
    <source>
        <dbReference type="SAM" id="Coils"/>
    </source>
</evidence>
<dbReference type="Gene3D" id="1.20.58.60">
    <property type="match status" value="16"/>
</dbReference>
<dbReference type="SUPFAM" id="SSF47473">
    <property type="entry name" value="EF-hand"/>
    <property type="match status" value="1"/>
</dbReference>
<dbReference type="FunFam" id="1.20.58.60:FF:000001">
    <property type="entry name" value="Microtubule-actin cross-linking factor 1"/>
    <property type="match status" value="4"/>
</dbReference>
<feature type="compositionally biased region" description="Polar residues" evidence="7">
    <location>
        <begin position="155"/>
        <end position="165"/>
    </location>
</feature>
<dbReference type="SUPFAM" id="SSF46966">
    <property type="entry name" value="Spectrin repeat"/>
    <property type="match status" value="13"/>
</dbReference>
<organism evidence="10 11">
    <name type="scientific">Coilia grayii</name>
    <name type="common">Gray's grenadier anchovy</name>
    <dbReference type="NCBI Taxonomy" id="363190"/>
    <lineage>
        <taxon>Eukaryota</taxon>
        <taxon>Metazoa</taxon>
        <taxon>Chordata</taxon>
        <taxon>Craniata</taxon>
        <taxon>Vertebrata</taxon>
        <taxon>Euteleostomi</taxon>
        <taxon>Actinopterygii</taxon>
        <taxon>Neopterygii</taxon>
        <taxon>Teleostei</taxon>
        <taxon>Clupei</taxon>
        <taxon>Clupeiformes</taxon>
        <taxon>Clupeoidei</taxon>
        <taxon>Engraulidae</taxon>
        <taxon>Coilinae</taxon>
        <taxon>Coilia</taxon>
    </lineage>
</organism>
<dbReference type="Gene3D" id="3.30.920.20">
    <property type="entry name" value="Gas2-like domain"/>
    <property type="match status" value="1"/>
</dbReference>
<dbReference type="PANTHER" id="PTHR23169:SF24">
    <property type="entry name" value="DYSTONIN"/>
    <property type="match status" value="1"/>
</dbReference>
<feature type="compositionally biased region" description="Low complexity" evidence="7">
    <location>
        <begin position="255"/>
        <end position="269"/>
    </location>
</feature>